<dbReference type="Proteomes" id="UP000646548">
    <property type="component" value="Unassembled WGS sequence"/>
</dbReference>
<evidence type="ECO:0000256" key="14">
    <source>
        <dbReference type="ARBA" id="ARBA00022801"/>
    </source>
</evidence>
<evidence type="ECO:0000256" key="12">
    <source>
        <dbReference type="ARBA" id="ARBA00022741"/>
    </source>
</evidence>
<comment type="cofactor">
    <cofactor evidence="1">
        <name>Zn(2+)</name>
        <dbReference type="ChEBI" id="CHEBI:29105"/>
    </cofactor>
</comment>
<dbReference type="CDD" id="cd12370">
    <property type="entry name" value="RRM1_PUF60"/>
    <property type="match status" value="1"/>
</dbReference>
<evidence type="ECO:0000256" key="1">
    <source>
        <dbReference type="ARBA" id="ARBA00001947"/>
    </source>
</evidence>
<dbReference type="GO" id="GO:0034982">
    <property type="term" value="P:mitochondrial protein processing"/>
    <property type="evidence" value="ECO:0007669"/>
    <property type="project" value="TreeGrafter"/>
</dbReference>
<dbReference type="GO" id="GO:0008380">
    <property type="term" value="P:RNA splicing"/>
    <property type="evidence" value="ECO:0007669"/>
    <property type="project" value="UniProtKB-KW"/>
</dbReference>
<comment type="similarity">
    <text evidence="5">In the C-terminal section; belongs to the peptidase M41 family.</text>
</comment>
<dbReference type="GO" id="GO:0004176">
    <property type="term" value="F:ATP-dependent peptidase activity"/>
    <property type="evidence" value="ECO:0007669"/>
    <property type="project" value="InterPro"/>
</dbReference>
<keyword evidence="21" id="KW-0496">Mitochondrion</keyword>
<evidence type="ECO:0000256" key="7">
    <source>
        <dbReference type="ARBA" id="ARBA00022664"/>
    </source>
</evidence>
<evidence type="ECO:0000256" key="5">
    <source>
        <dbReference type="ARBA" id="ARBA00010044"/>
    </source>
</evidence>
<evidence type="ECO:0000256" key="19">
    <source>
        <dbReference type="ARBA" id="ARBA00022989"/>
    </source>
</evidence>
<dbReference type="Pfam" id="PF17862">
    <property type="entry name" value="AAA_lid_3"/>
    <property type="match status" value="1"/>
</dbReference>
<evidence type="ECO:0000256" key="2">
    <source>
        <dbReference type="ARBA" id="ARBA00004123"/>
    </source>
</evidence>
<comment type="catalytic activity">
    <reaction evidence="25">
        <text>ATP + H2O = ADP + phosphate + H(+)</text>
        <dbReference type="Rhea" id="RHEA:13065"/>
        <dbReference type="ChEBI" id="CHEBI:15377"/>
        <dbReference type="ChEBI" id="CHEBI:15378"/>
        <dbReference type="ChEBI" id="CHEBI:30616"/>
        <dbReference type="ChEBI" id="CHEBI:43474"/>
        <dbReference type="ChEBI" id="CHEBI:456216"/>
    </reaction>
    <physiologicalReaction direction="left-to-right" evidence="25">
        <dbReference type="Rhea" id="RHEA:13066"/>
    </physiologicalReaction>
</comment>
<evidence type="ECO:0000256" key="13">
    <source>
        <dbReference type="ARBA" id="ARBA00022792"/>
    </source>
</evidence>
<keyword evidence="16" id="KW-0067">ATP-binding</keyword>
<dbReference type="SUPFAM" id="SSF140990">
    <property type="entry name" value="FtsH protease domain-like"/>
    <property type="match status" value="1"/>
</dbReference>
<dbReference type="FunFam" id="3.40.1690.20:FF:000001">
    <property type="entry name" value="AFG3-like AAA ATPase 2"/>
    <property type="match status" value="1"/>
</dbReference>
<evidence type="ECO:0000256" key="3">
    <source>
        <dbReference type="ARBA" id="ARBA00004448"/>
    </source>
</evidence>
<dbReference type="Gene3D" id="1.20.58.760">
    <property type="entry name" value="Peptidase M41"/>
    <property type="match status" value="1"/>
</dbReference>
<dbReference type="GO" id="GO:0005524">
    <property type="term" value="F:ATP binding"/>
    <property type="evidence" value="ECO:0007669"/>
    <property type="project" value="UniProtKB-KW"/>
</dbReference>
<dbReference type="InterPro" id="IPR005936">
    <property type="entry name" value="FtsH"/>
</dbReference>
<keyword evidence="23" id="KW-0508">mRNA splicing</keyword>
<sequence length="1312" mass="143581">MAHRYLRLSAGCRSLFRLLPPPGAPTRLVMLSTAPGQVEGGRRLLNDLLGAYWRLSSKPPKGFEKYFPDSQKSAKNSEAETASKESKSASAPKSSGKMGGGGASGGGGSSGGGGGGGGGGKRGGRKEDSHWYSRLQKGDIPLDDREFRMFLLSGVAFWVTVTYYFFLRDGAREVTWKDFVNNYLSKGVVDRLEVVNKRYVKVVFAPGKTPVDGQYVWFNIGSVDTFERNLETAQYELGIEGENRLPVVYSTESDGTFLLNMLPTVLIIGFLAFILRRGPAGTGRPGRGMGGLFSVSETTAKILKDEIDVKFKDVAGCEEAKLEIMEFVNFLKNPKQYQDLGAKIPKGAILTGPPGTGKTLLAKATAGEANVPFITVNGSEFLEMFVGVGPARVRDLFVMARKNAPCILFIDEIDAVGRKRGRGNFGGQSEQENTLNQLLVEMDGFNTASNVVVLAGTNRPDILDPALMRPGRFDRQIYIGPPDIKGRASIFKVHLRPLKLATDLDKEALARKMAALTPGFSGADIANVCNEAALIAARHLSDTISQKHFEQAIERVIGGLEKKTQVLQPEEKKTVAYHEAGHAVAGWFLEHADPLLKVSIIPRGKGLGYAQYLPKEQYLYTKEQLLDRMCMTLGGRVSEEIFFGRITTGAQDDLRKVTQSAYAQIVQFGMNPKVGQVSFDLPRQGEMVLEKPYSEATARLIDTEVRSLISEAYQRTKQLLQDKKGEVEKVAQRLLEKEVLDKNDMVELLGKRPFAEKSTYEEFVEGTGGEEEDTTLPEGLKDWNQERKEREESQEEQGGPALIMENGQGTTTTTKLGLPPLTPTQQEALQRAKKYAMEQSIKSVLMKQTLVQQQQFTSLQMASLTMGIGDALSPLQSVAAQRQRALAIMCRVYVGSIYYELGEDTIRQAFAPFGPIKSIDMSWDSVTMKHKGFAFVEYEMPEAAQLALEQMNSVVLGGRNIKVGRPSNIGQAQPIIDQLAEEARAFNRIYVASVHPDLSDEDIKSVFEAFGRIKSCMLAREPTTGRHKGYGFIEYDKPQSSQDAVASMNLFDLGGQYLRVGKAVTPPMPMLTPTTPGGLPAAAAVAAAAATAKITAQDPVGATMLGALAGPALLSQQLGLPQAVMAAQAPGVITGVTPARPGFPQVGLVNPVLATPPSATALLGIELKKKEEEQQQEVQLDGTMEPLSEQEHVSISGSSARHMVMRKLLRKQESTVMVLRNMVGPEDIDDDLEGEVTEECGKYGQVKRVIIYQERQGEEDDADVIVKIFVEFCEATEMNRAIQALNNRWFGGRKVVAEVYDKERFENSDLST</sequence>
<reference evidence="30" key="1">
    <citation type="journal article" name="BMC Genomics">
        <title>Long-read sequencing and de novo genome assembly of marine medaka (Oryzias melastigma).</title>
        <authorList>
            <person name="Liang P."/>
            <person name="Saqib H.S.A."/>
            <person name="Ni X."/>
            <person name="Shen Y."/>
        </authorList>
    </citation>
    <scope>NUCLEOTIDE SEQUENCE</scope>
    <source>
        <strain evidence="30">Bigg-433</strain>
    </source>
</reference>
<dbReference type="InterPro" id="IPR003960">
    <property type="entry name" value="ATPase_AAA_CS"/>
</dbReference>
<dbReference type="CDD" id="cd19501">
    <property type="entry name" value="RecA-like_FtsH"/>
    <property type="match status" value="1"/>
</dbReference>
<dbReference type="FunFam" id="1.10.8.60:FF:000019">
    <property type="entry name" value="AFG3-like AAA ATPase 2"/>
    <property type="match status" value="1"/>
</dbReference>
<feature type="region of interest" description="Disordered" evidence="27">
    <location>
        <begin position="64"/>
        <end position="128"/>
    </location>
</feature>
<keyword evidence="15" id="KW-0862">Zinc</keyword>
<dbReference type="Gene3D" id="1.10.8.60">
    <property type="match status" value="1"/>
</dbReference>
<dbReference type="SMART" id="SM00382">
    <property type="entry name" value="AAA"/>
    <property type="match status" value="1"/>
</dbReference>
<dbReference type="GO" id="GO:0008270">
    <property type="term" value="F:zinc ion binding"/>
    <property type="evidence" value="ECO:0007669"/>
    <property type="project" value="InterPro"/>
</dbReference>
<evidence type="ECO:0000256" key="21">
    <source>
        <dbReference type="ARBA" id="ARBA00023128"/>
    </source>
</evidence>
<dbReference type="InterPro" id="IPR003959">
    <property type="entry name" value="ATPase_AAA_core"/>
</dbReference>
<evidence type="ECO:0000256" key="28">
    <source>
        <dbReference type="SAM" id="Phobius"/>
    </source>
</evidence>
<evidence type="ECO:0000256" key="6">
    <source>
        <dbReference type="ARBA" id="ARBA00010550"/>
    </source>
</evidence>
<dbReference type="SUPFAM" id="SSF52540">
    <property type="entry name" value="P-loop containing nucleoside triphosphate hydrolases"/>
    <property type="match status" value="1"/>
</dbReference>
<dbReference type="GO" id="GO:0006397">
    <property type="term" value="P:mRNA processing"/>
    <property type="evidence" value="ECO:0007669"/>
    <property type="project" value="UniProtKB-KW"/>
</dbReference>
<evidence type="ECO:0000256" key="4">
    <source>
        <dbReference type="ARBA" id="ARBA00005987"/>
    </source>
</evidence>
<keyword evidence="12" id="KW-0547">Nucleotide-binding</keyword>
<dbReference type="PANTHER" id="PTHR43655">
    <property type="entry name" value="ATP-DEPENDENT PROTEASE"/>
    <property type="match status" value="1"/>
</dbReference>
<evidence type="ECO:0000256" key="10">
    <source>
        <dbReference type="ARBA" id="ARBA00022723"/>
    </source>
</evidence>
<dbReference type="FunFam" id="3.40.50.300:FF:000001">
    <property type="entry name" value="ATP-dependent zinc metalloprotease FtsH"/>
    <property type="match status" value="1"/>
</dbReference>
<evidence type="ECO:0000256" key="22">
    <source>
        <dbReference type="ARBA" id="ARBA00023136"/>
    </source>
</evidence>
<dbReference type="InterPro" id="IPR035979">
    <property type="entry name" value="RBD_domain_sf"/>
</dbReference>
<dbReference type="PROSITE" id="PS00674">
    <property type="entry name" value="AAA"/>
    <property type="match status" value="1"/>
</dbReference>
<keyword evidence="7" id="KW-0507">mRNA processing</keyword>
<evidence type="ECO:0000256" key="11">
    <source>
        <dbReference type="ARBA" id="ARBA00022737"/>
    </source>
</evidence>
<dbReference type="Pfam" id="PF06480">
    <property type="entry name" value="FtsH_ext"/>
    <property type="match status" value="1"/>
</dbReference>
<dbReference type="FunFam" id="3.30.70.330:FF:000382">
    <property type="entry name" value="G-patch domain-containing protein"/>
    <property type="match status" value="1"/>
</dbReference>
<dbReference type="Pfam" id="PF00076">
    <property type="entry name" value="RRM_1"/>
    <property type="match status" value="2"/>
</dbReference>
<comment type="caution">
    <text evidence="30">The sequence shown here is derived from an EMBL/GenBank/DDBJ whole genome shotgun (WGS) entry which is preliminary data.</text>
</comment>
<dbReference type="InterPro" id="IPR000504">
    <property type="entry name" value="RRM_dom"/>
</dbReference>
<comment type="subcellular location">
    <subcellularLocation>
        <location evidence="3">Mitochondrion inner membrane</location>
        <topology evidence="3">Multi-pass membrane protein</topology>
    </subcellularLocation>
    <subcellularLocation>
        <location evidence="2">Nucleus</location>
    </subcellularLocation>
</comment>
<protein>
    <submittedName>
        <fullName evidence="30">AFG3-like protein 2</fullName>
    </submittedName>
</protein>
<dbReference type="FunFam" id="3.30.70.330:FF:000136">
    <property type="entry name" value="poly(U)-binding-splicing factor PUF60 isoform X1"/>
    <property type="match status" value="1"/>
</dbReference>
<feature type="domain" description="RRM" evidence="29">
    <location>
        <begin position="987"/>
        <end position="1065"/>
    </location>
</feature>
<dbReference type="InterPro" id="IPR003954">
    <property type="entry name" value="RRM_euk-type"/>
</dbReference>
<dbReference type="Pfam" id="PF00004">
    <property type="entry name" value="AAA"/>
    <property type="match status" value="1"/>
</dbReference>
<dbReference type="CDD" id="cd12648">
    <property type="entry name" value="RRM3_UHM_PUF60"/>
    <property type="match status" value="1"/>
</dbReference>
<proteinExistence type="inferred from homology"/>
<gene>
    <name evidence="30" type="ORF">FQA47_010815</name>
</gene>
<keyword evidence="10" id="KW-0479">Metal-binding</keyword>
<dbReference type="Gene3D" id="3.40.1690.20">
    <property type="match status" value="1"/>
</dbReference>
<feature type="domain" description="RRM" evidence="29">
    <location>
        <begin position="890"/>
        <end position="968"/>
    </location>
</feature>
<dbReference type="HAMAP" id="MF_01458">
    <property type="entry name" value="FtsH"/>
    <property type="match status" value="1"/>
</dbReference>
<evidence type="ECO:0000256" key="27">
    <source>
        <dbReference type="SAM" id="MobiDB-lite"/>
    </source>
</evidence>
<keyword evidence="8" id="KW-0645">Protease</keyword>
<keyword evidence="11" id="KW-0677">Repeat</keyword>
<feature type="compositionally biased region" description="Low complexity" evidence="27">
    <location>
        <begin position="807"/>
        <end position="821"/>
    </location>
</feature>
<evidence type="ECO:0000256" key="24">
    <source>
        <dbReference type="ARBA" id="ARBA00023242"/>
    </source>
</evidence>
<evidence type="ECO:0000313" key="30">
    <source>
        <dbReference type="EMBL" id="KAF6717128.1"/>
    </source>
</evidence>
<dbReference type="InterPro" id="IPR003593">
    <property type="entry name" value="AAA+_ATPase"/>
</dbReference>
<evidence type="ECO:0000256" key="26">
    <source>
        <dbReference type="PROSITE-ProRule" id="PRU00176"/>
    </source>
</evidence>
<keyword evidence="24" id="KW-0539">Nucleus</keyword>
<dbReference type="InterPro" id="IPR006532">
    <property type="entry name" value="PUF60-like"/>
</dbReference>
<dbReference type="InterPro" id="IPR034211">
    <property type="entry name" value="PUF60_RRM2"/>
</dbReference>
<evidence type="ECO:0000256" key="20">
    <source>
        <dbReference type="ARBA" id="ARBA00023049"/>
    </source>
</evidence>
<comment type="similarity">
    <text evidence="6">In the N-terminal section; belongs to the AAA ATPase family.</text>
</comment>
<dbReference type="InterPro" id="IPR037219">
    <property type="entry name" value="Peptidase_M41-like"/>
</dbReference>
<dbReference type="InterPro" id="IPR050928">
    <property type="entry name" value="ATP-dep_Zn_Metalloprotease"/>
</dbReference>
<name>A0A834BXD9_ORYME</name>
<dbReference type="FunFam" id="1.20.58.760:FF:000003">
    <property type="entry name" value="AFG3-like AAA ATPase 2"/>
    <property type="match status" value="1"/>
</dbReference>
<dbReference type="SMART" id="SM00361">
    <property type="entry name" value="RRM_1"/>
    <property type="match status" value="3"/>
</dbReference>
<feature type="transmembrane region" description="Helical" evidence="28">
    <location>
        <begin position="257"/>
        <end position="275"/>
    </location>
</feature>
<dbReference type="InterPro" id="IPR027417">
    <property type="entry name" value="P-loop_NTPase"/>
</dbReference>
<evidence type="ECO:0000256" key="25">
    <source>
        <dbReference type="ARBA" id="ARBA00048778"/>
    </source>
</evidence>
<keyword evidence="13" id="KW-0999">Mitochondrion inner membrane</keyword>
<dbReference type="GO" id="GO:0000381">
    <property type="term" value="P:regulation of alternative mRNA splicing, via spliceosome"/>
    <property type="evidence" value="ECO:0007669"/>
    <property type="project" value="InterPro"/>
</dbReference>
<organism evidence="30 31">
    <name type="scientific">Oryzias melastigma</name>
    <name type="common">Marine medaka</name>
    <dbReference type="NCBI Taxonomy" id="30732"/>
    <lineage>
        <taxon>Eukaryota</taxon>
        <taxon>Metazoa</taxon>
        <taxon>Chordata</taxon>
        <taxon>Craniata</taxon>
        <taxon>Vertebrata</taxon>
        <taxon>Euteleostomi</taxon>
        <taxon>Actinopterygii</taxon>
        <taxon>Neopterygii</taxon>
        <taxon>Teleostei</taxon>
        <taxon>Neoteleostei</taxon>
        <taxon>Acanthomorphata</taxon>
        <taxon>Ovalentaria</taxon>
        <taxon>Atherinomorphae</taxon>
        <taxon>Beloniformes</taxon>
        <taxon>Adrianichthyidae</taxon>
        <taxon>Oryziinae</taxon>
        <taxon>Oryzias</taxon>
    </lineage>
</organism>
<evidence type="ECO:0000256" key="16">
    <source>
        <dbReference type="ARBA" id="ARBA00022840"/>
    </source>
</evidence>
<dbReference type="GO" id="GO:0016887">
    <property type="term" value="F:ATP hydrolysis activity"/>
    <property type="evidence" value="ECO:0007669"/>
    <property type="project" value="InterPro"/>
</dbReference>
<dbReference type="InterPro" id="IPR011546">
    <property type="entry name" value="Pept_M41_FtsH_extracell"/>
</dbReference>
<feature type="compositionally biased region" description="Gly residues" evidence="27">
    <location>
        <begin position="97"/>
        <end position="121"/>
    </location>
</feature>
<dbReference type="NCBIfam" id="TIGR01645">
    <property type="entry name" value="half-pint"/>
    <property type="match status" value="1"/>
</dbReference>
<evidence type="ECO:0000256" key="15">
    <source>
        <dbReference type="ARBA" id="ARBA00022833"/>
    </source>
</evidence>
<keyword evidence="22 28" id="KW-0472">Membrane</keyword>
<feature type="compositionally biased region" description="Basic and acidic residues" evidence="27">
    <location>
        <begin position="75"/>
        <end position="87"/>
    </location>
</feature>
<evidence type="ECO:0000256" key="17">
    <source>
        <dbReference type="ARBA" id="ARBA00022884"/>
    </source>
</evidence>
<dbReference type="GO" id="GO:0004222">
    <property type="term" value="F:metalloendopeptidase activity"/>
    <property type="evidence" value="ECO:0007669"/>
    <property type="project" value="InterPro"/>
</dbReference>
<dbReference type="PROSITE" id="PS50102">
    <property type="entry name" value="RRM"/>
    <property type="match status" value="3"/>
</dbReference>
<dbReference type="InterPro" id="IPR012677">
    <property type="entry name" value="Nucleotide-bd_a/b_plait_sf"/>
</dbReference>
<comment type="similarity">
    <text evidence="4">Belongs to the RRM half pint family.</text>
</comment>
<dbReference type="Gene3D" id="3.30.70.330">
    <property type="match status" value="3"/>
</dbReference>
<dbReference type="SUPFAM" id="SSF54928">
    <property type="entry name" value="RNA-binding domain, RBD"/>
    <property type="match status" value="2"/>
</dbReference>
<evidence type="ECO:0000256" key="18">
    <source>
        <dbReference type="ARBA" id="ARBA00022946"/>
    </source>
</evidence>
<dbReference type="GO" id="GO:0005745">
    <property type="term" value="C:m-AAA complex"/>
    <property type="evidence" value="ECO:0007669"/>
    <property type="project" value="TreeGrafter"/>
</dbReference>
<dbReference type="Gene3D" id="3.40.50.300">
    <property type="entry name" value="P-loop containing nucleotide triphosphate hydrolases"/>
    <property type="match status" value="1"/>
</dbReference>
<evidence type="ECO:0000313" key="31">
    <source>
        <dbReference type="Proteomes" id="UP000646548"/>
    </source>
</evidence>
<feature type="domain" description="RRM" evidence="29">
    <location>
        <begin position="1215"/>
        <end position="1302"/>
    </location>
</feature>
<keyword evidence="9 28" id="KW-0812">Transmembrane</keyword>
<evidence type="ECO:0000256" key="23">
    <source>
        <dbReference type="ARBA" id="ARBA00023187"/>
    </source>
</evidence>
<dbReference type="InterPro" id="IPR034209">
    <property type="entry name" value="PUF60_RRM1"/>
</dbReference>
<feature type="transmembrane region" description="Helical" evidence="28">
    <location>
        <begin position="147"/>
        <end position="166"/>
    </location>
</feature>
<evidence type="ECO:0000259" key="29">
    <source>
        <dbReference type="PROSITE" id="PS50102"/>
    </source>
</evidence>
<dbReference type="InterPro" id="IPR041569">
    <property type="entry name" value="AAA_lid_3"/>
</dbReference>
<dbReference type="CDD" id="cd12371">
    <property type="entry name" value="RRM2_PUF60"/>
    <property type="match status" value="1"/>
</dbReference>
<dbReference type="GO" id="GO:0005634">
    <property type="term" value="C:nucleus"/>
    <property type="evidence" value="ECO:0007669"/>
    <property type="project" value="UniProtKB-SubCell"/>
</dbReference>
<keyword evidence="20" id="KW-0482">Metalloprotease</keyword>
<keyword evidence="18" id="KW-0809">Transit peptide</keyword>
<evidence type="ECO:0000256" key="8">
    <source>
        <dbReference type="ARBA" id="ARBA00022670"/>
    </source>
</evidence>
<accession>A0A834BXD9</accession>
<keyword evidence="14" id="KW-0378">Hydrolase</keyword>
<dbReference type="EMBL" id="WKFB01000881">
    <property type="protein sequence ID" value="KAF6717128.1"/>
    <property type="molecule type" value="Genomic_DNA"/>
</dbReference>
<dbReference type="InterPro" id="IPR034212">
    <property type="entry name" value="PUF60_RRM3"/>
</dbReference>
<dbReference type="NCBIfam" id="TIGR01241">
    <property type="entry name" value="FtsH_fam"/>
    <property type="match status" value="1"/>
</dbReference>
<dbReference type="PANTHER" id="PTHR43655:SF9">
    <property type="entry name" value="AFG3-LIKE PROTEIN 2"/>
    <property type="match status" value="1"/>
</dbReference>
<dbReference type="GO" id="GO:0003723">
    <property type="term" value="F:RNA binding"/>
    <property type="evidence" value="ECO:0007669"/>
    <property type="project" value="UniProtKB-UniRule"/>
</dbReference>
<keyword evidence="19 28" id="KW-1133">Transmembrane helix</keyword>
<dbReference type="InterPro" id="IPR000642">
    <property type="entry name" value="Peptidase_M41"/>
</dbReference>
<dbReference type="Pfam" id="PF01434">
    <property type="entry name" value="Peptidase_M41"/>
    <property type="match status" value="1"/>
</dbReference>
<evidence type="ECO:0000256" key="9">
    <source>
        <dbReference type="ARBA" id="ARBA00022692"/>
    </source>
</evidence>
<dbReference type="SMART" id="SM00360">
    <property type="entry name" value="RRM"/>
    <property type="match status" value="3"/>
</dbReference>
<keyword evidence="17 26" id="KW-0694">RNA-binding</keyword>
<dbReference type="FunFam" id="3.30.70.330:FF:000152">
    <property type="entry name" value="poly(U)-binding-splicing factor PUF60 isoform X1"/>
    <property type="match status" value="1"/>
</dbReference>
<feature type="region of interest" description="Disordered" evidence="27">
    <location>
        <begin position="785"/>
        <end position="821"/>
    </location>
</feature>